<keyword evidence="1" id="KW-0378">Hydrolase</keyword>
<dbReference type="Gene3D" id="1.10.150.240">
    <property type="entry name" value="Putative phosphatase, domain 2"/>
    <property type="match status" value="1"/>
</dbReference>
<dbReference type="NCBIfam" id="TIGR01549">
    <property type="entry name" value="HAD-SF-IA-v1"/>
    <property type="match status" value="1"/>
</dbReference>
<dbReference type="InterPro" id="IPR006439">
    <property type="entry name" value="HAD-SF_hydro_IA"/>
</dbReference>
<dbReference type="InterPro" id="IPR050155">
    <property type="entry name" value="HAD-like_hydrolase_sf"/>
</dbReference>
<accession>A0ABV1H695</accession>
<dbReference type="Pfam" id="PF13419">
    <property type="entry name" value="HAD_2"/>
    <property type="match status" value="1"/>
</dbReference>
<proteinExistence type="predicted"/>
<reference evidence="1" key="1">
    <citation type="submission" date="2024-03" db="EMBL/GenBank/DDBJ databases">
        <title>Human intestinal bacterial collection.</title>
        <authorList>
            <person name="Pauvert C."/>
            <person name="Hitch T.C.A."/>
            <person name="Clavel T."/>
        </authorList>
    </citation>
    <scope>NUCLEOTIDE SEQUENCE [LARGE SCALE GENOMIC DNA]</scope>
    <source>
        <strain evidence="1">CLA-AA-H89B</strain>
    </source>
</reference>
<dbReference type="Proteomes" id="UP001546774">
    <property type="component" value="Unassembled WGS sequence"/>
</dbReference>
<comment type="caution">
    <text evidence="1">The sequence shown here is derived from an EMBL/GenBank/DDBJ whole genome shotgun (WGS) entry which is preliminary data.</text>
</comment>
<evidence type="ECO:0000313" key="2">
    <source>
        <dbReference type="Proteomes" id="UP001546774"/>
    </source>
</evidence>
<dbReference type="InterPro" id="IPR041492">
    <property type="entry name" value="HAD_2"/>
</dbReference>
<dbReference type="Gene3D" id="3.40.50.1000">
    <property type="entry name" value="HAD superfamily/HAD-like"/>
    <property type="match status" value="1"/>
</dbReference>
<name>A0ABV1H695_9FIRM</name>
<dbReference type="EMBL" id="JBBMFS010000007">
    <property type="protein sequence ID" value="MEQ2555225.1"/>
    <property type="molecule type" value="Genomic_DNA"/>
</dbReference>
<dbReference type="SUPFAM" id="SSF56784">
    <property type="entry name" value="HAD-like"/>
    <property type="match status" value="1"/>
</dbReference>
<keyword evidence="2" id="KW-1185">Reference proteome</keyword>
<protein>
    <submittedName>
        <fullName evidence="1">HAD-IA family hydrolase</fullName>
    </submittedName>
</protein>
<dbReference type="SFLD" id="SFLDG01135">
    <property type="entry name" value="C1.5.6:_HAD__Beta-PGM__Phospha"/>
    <property type="match status" value="1"/>
</dbReference>
<gene>
    <name evidence="1" type="ORF">WMO37_09435</name>
</gene>
<dbReference type="SFLD" id="SFLDG01129">
    <property type="entry name" value="C1.5:_HAD__Beta-PGM__Phosphata"/>
    <property type="match status" value="1"/>
</dbReference>
<dbReference type="InterPro" id="IPR023198">
    <property type="entry name" value="PGP-like_dom2"/>
</dbReference>
<dbReference type="PANTHER" id="PTHR43434">
    <property type="entry name" value="PHOSPHOGLYCOLATE PHOSPHATASE"/>
    <property type="match status" value="1"/>
</dbReference>
<dbReference type="PANTHER" id="PTHR43434:SF1">
    <property type="entry name" value="PHOSPHOGLYCOLATE PHOSPHATASE"/>
    <property type="match status" value="1"/>
</dbReference>
<dbReference type="SFLD" id="SFLDS00003">
    <property type="entry name" value="Haloacid_Dehalogenase"/>
    <property type="match status" value="1"/>
</dbReference>
<organism evidence="1 2">
    <name type="scientific">Lachnospira intestinalis</name>
    <dbReference type="NCBI Taxonomy" id="3133158"/>
    <lineage>
        <taxon>Bacteria</taxon>
        <taxon>Bacillati</taxon>
        <taxon>Bacillota</taxon>
        <taxon>Clostridia</taxon>
        <taxon>Lachnospirales</taxon>
        <taxon>Lachnospiraceae</taxon>
        <taxon>Lachnospira</taxon>
    </lineage>
</organism>
<dbReference type="InterPro" id="IPR023214">
    <property type="entry name" value="HAD_sf"/>
</dbReference>
<dbReference type="InterPro" id="IPR036412">
    <property type="entry name" value="HAD-like_sf"/>
</dbReference>
<sequence>MNIKLIIFDFDGTIMDTKKTIVVSKQETLRQMGLDVAEEQACADTIGMSAKIGFQKLCPELSDDMIDLCMKKYREIFDETKKTIPPLLFPNMIETLNRLNEKGIVCTIATSRGRDSLLGFLESMNIAKYFSYLLAAEDTTLHKPNAELVKKTLNELSYNAQDTLVVGDMPFDILMGKNAGVYTCGVTYGVSGKNSLLEAGADWVIDDISELLEIV</sequence>
<dbReference type="GO" id="GO:0016787">
    <property type="term" value="F:hydrolase activity"/>
    <property type="evidence" value="ECO:0007669"/>
    <property type="project" value="UniProtKB-KW"/>
</dbReference>
<evidence type="ECO:0000313" key="1">
    <source>
        <dbReference type="EMBL" id="MEQ2555225.1"/>
    </source>
</evidence>